<dbReference type="Pfam" id="PF03413">
    <property type="entry name" value="PepSY"/>
    <property type="match status" value="1"/>
</dbReference>
<sequence>MAATAVEDPRYGKVTAVRLTRGKEDKPVWSVGVTTIRPENTHIYQVDAVTGEVVRSRTTKPGPPPSATASPVERR</sequence>
<dbReference type="InterPro" id="IPR025711">
    <property type="entry name" value="PepSY"/>
</dbReference>
<dbReference type="EMBL" id="CP015098">
    <property type="protein sequence ID" value="AMW14575.1"/>
    <property type="molecule type" value="Genomic_DNA"/>
</dbReference>
<dbReference type="Proteomes" id="UP000076096">
    <property type="component" value="Chromosome"/>
</dbReference>
<evidence type="ECO:0000313" key="4">
    <source>
        <dbReference type="Proteomes" id="UP000076096"/>
    </source>
</evidence>
<name>A0A143CC79_9ACTN</name>
<reference evidence="4" key="1">
    <citation type="submission" date="2016-04" db="EMBL/GenBank/DDBJ databases">
        <authorList>
            <person name="Zhang B."/>
        </authorList>
    </citation>
    <scope>NUCLEOTIDE SEQUENCE [LARGE SCALE GENOMIC DNA]</scope>
    <source>
        <strain evidence="4">S10</strain>
    </source>
</reference>
<keyword evidence="4" id="KW-1185">Reference proteome</keyword>
<protein>
    <recommendedName>
        <fullName evidence="2">PepSY domain-containing protein</fullName>
    </recommendedName>
</protein>
<proteinExistence type="predicted"/>
<dbReference type="RefSeq" id="WP_062930715.1">
    <property type="nucleotide sequence ID" value="NZ_CP015098.1"/>
</dbReference>
<gene>
    <name evidence="3" type="ORF">A4E84_36935</name>
</gene>
<feature type="region of interest" description="Disordered" evidence="1">
    <location>
        <begin position="54"/>
        <end position="75"/>
    </location>
</feature>
<organism evidence="3 4">
    <name type="scientific">Streptomyces qaidamensis</name>
    <dbReference type="NCBI Taxonomy" id="1783515"/>
    <lineage>
        <taxon>Bacteria</taxon>
        <taxon>Bacillati</taxon>
        <taxon>Actinomycetota</taxon>
        <taxon>Actinomycetes</taxon>
        <taxon>Kitasatosporales</taxon>
        <taxon>Streptomycetaceae</taxon>
        <taxon>Streptomyces</taxon>
        <taxon>Streptomyces aurantiacus group</taxon>
    </lineage>
</organism>
<evidence type="ECO:0000259" key="2">
    <source>
        <dbReference type="Pfam" id="PF03413"/>
    </source>
</evidence>
<evidence type="ECO:0000256" key="1">
    <source>
        <dbReference type="SAM" id="MobiDB-lite"/>
    </source>
</evidence>
<feature type="domain" description="PepSY" evidence="2">
    <location>
        <begin position="15"/>
        <end position="56"/>
    </location>
</feature>
<dbReference type="Gene3D" id="3.10.450.40">
    <property type="match status" value="1"/>
</dbReference>
<evidence type="ECO:0000313" key="3">
    <source>
        <dbReference type="EMBL" id="AMW14575.1"/>
    </source>
</evidence>
<dbReference type="AlphaFoldDB" id="A0A143CC79"/>
<dbReference type="STRING" id="1783515.A4E84_36935"/>
<dbReference type="KEGG" id="stsi:A4E84_36935"/>
<accession>A0A143CC79</accession>